<feature type="compositionally biased region" description="Polar residues" evidence="1">
    <location>
        <begin position="526"/>
        <end position="540"/>
    </location>
</feature>
<dbReference type="Proteomes" id="UP001222932">
    <property type="component" value="Unassembled WGS sequence"/>
</dbReference>
<feature type="compositionally biased region" description="Polar residues" evidence="1">
    <location>
        <begin position="50"/>
        <end position="72"/>
    </location>
</feature>
<feature type="compositionally biased region" description="Polar residues" evidence="1">
    <location>
        <begin position="983"/>
        <end position="1002"/>
    </location>
</feature>
<feature type="compositionally biased region" description="Basic residues" evidence="1">
    <location>
        <begin position="1058"/>
        <end position="1067"/>
    </location>
</feature>
<feature type="region of interest" description="Disordered" evidence="1">
    <location>
        <begin position="357"/>
        <end position="447"/>
    </location>
</feature>
<dbReference type="AlphaFoldDB" id="A0AAD3TXC9"/>
<feature type="compositionally biased region" description="Basic and acidic residues" evidence="1">
    <location>
        <begin position="284"/>
        <end position="293"/>
    </location>
</feature>
<feature type="compositionally biased region" description="Low complexity" evidence="1">
    <location>
        <begin position="127"/>
        <end position="138"/>
    </location>
</feature>
<sequence length="1067" mass="107969">MSPNPPSSSTFFAGGSPKVPRFGSSSSSKRRPFTPDSTRDDLALKRATETARQQSSISKNPLTISLSTSSGLDTAAEDHRTSFSDDMGRALDSIGMAKTPPPPPMPATSFKERVPAEESNGTAAEDPLTPGAATLAPPKDTERLAPANSSTAVRQTSNPVKDVKTADFEGVPVFFLDSAMESGILEHHVVSITASPDKRTQPLVYSPGSIQGSSAVPQTTSSVRFSQLPISQPRTPESAPEVAKSQPDCQSAAVGTDPQELTSPLGLEENAPQQSSQSGIVHGSADRLADRVQRRTFGQSSDDRTWTSSDTAQSAPDAPRADGTPQTASTGVADKALYAASAAGVGGVVAAAATVSRKEDELDISHGVPAQSNTTEGHTPAGERSVENAQSLNSTPSQNPVPNAQGPETGTDASPVTRSDGQEDALTVPETETAAKPDDTSAVPTTVTSAAVGAATGAAVGAALPDSVGAPPEGRPCTMSSVSAVPDDLDKDCLPELNAEGIAPPLSTPNRDLAASPASVPDGYDTCTQPAQPQHKSSMGSVPVVYSPGTEPNSQVPVPPAVPSPGTEPKTLESVPVVYSPGAVPKNLSSAPVVYSPGTSPSEQEDSTRNNVDPTPALENQEFSRTATEKEELQPAFFEGSEGASKLGMAGVAGAGALGAGAIAAGAALGGTMGMPEERSMSAASVVAIKDGRTGVPGAVRTSNLVCEPAPKTGETFMTTLSATPSEFSLGGETRRGNEAALSTASIIAIRGGNEGAPPSPPGRSPLAASRTANEMLDQAEREEGDRLDLHPYPLAGAGVGVGEAGLAAVGRARDAPEEDANAAEDLCASKSTSALGAGAEIRSPTPREDGDLHTSATSTPAGDSFVTGREGTTTPLAPGDYMGAKRAATPQAPGAFPVDLSEQAQDVSGAERVEDQPAHEEETAVATSEAEPTTAAEPSESAAGAVAEASPSLAGTTVAAGAATGVVATGAASAVGVASPSKVGTSTTTPAKANGNRQIRISTERKPVSAEISNGPSRPTPSKPTPGAEHSRIGSKSSGGDGSRVGFLSKLKDVLSGKRKKDHMRR</sequence>
<feature type="region of interest" description="Disordered" evidence="1">
    <location>
        <begin position="832"/>
        <end position="949"/>
    </location>
</feature>
<name>A0AAD3TXC9_9TREE</name>
<evidence type="ECO:0000313" key="2">
    <source>
        <dbReference type="EMBL" id="GMK58167.1"/>
    </source>
</evidence>
<feature type="compositionally biased region" description="Basic and acidic residues" evidence="1">
    <location>
        <begin position="910"/>
        <end position="923"/>
    </location>
</feature>
<feature type="compositionally biased region" description="Polar residues" evidence="1">
    <location>
        <begin position="147"/>
        <end position="159"/>
    </location>
</feature>
<gene>
    <name evidence="2" type="ORF">CspeluHIS016_0501990</name>
</gene>
<feature type="region of interest" description="Disordered" evidence="1">
    <location>
        <begin position="975"/>
        <end position="1067"/>
    </location>
</feature>
<feature type="region of interest" description="Disordered" evidence="1">
    <location>
        <begin position="463"/>
        <end position="483"/>
    </location>
</feature>
<keyword evidence="3" id="KW-1185">Reference proteome</keyword>
<organism evidence="2 3">
    <name type="scientific">Cutaneotrichosporon spelunceum</name>
    <dbReference type="NCBI Taxonomy" id="1672016"/>
    <lineage>
        <taxon>Eukaryota</taxon>
        <taxon>Fungi</taxon>
        <taxon>Dikarya</taxon>
        <taxon>Basidiomycota</taxon>
        <taxon>Agaricomycotina</taxon>
        <taxon>Tremellomycetes</taxon>
        <taxon>Trichosporonales</taxon>
        <taxon>Trichosporonaceae</taxon>
        <taxon>Cutaneotrichosporon</taxon>
    </lineage>
</organism>
<feature type="compositionally biased region" description="Basic and acidic residues" evidence="1">
    <location>
        <begin position="37"/>
        <end position="49"/>
    </location>
</feature>
<feature type="compositionally biased region" description="Basic and acidic residues" evidence="1">
    <location>
        <begin position="76"/>
        <end position="89"/>
    </location>
</feature>
<feature type="compositionally biased region" description="Low complexity" evidence="1">
    <location>
        <begin position="925"/>
        <end position="949"/>
    </location>
</feature>
<feature type="compositionally biased region" description="Polar residues" evidence="1">
    <location>
        <begin position="387"/>
        <end position="419"/>
    </location>
</feature>
<protein>
    <submittedName>
        <fullName evidence="2">Uncharacterized protein</fullName>
    </submittedName>
</protein>
<feature type="region of interest" description="Disordered" evidence="1">
    <location>
        <begin position="228"/>
        <end position="329"/>
    </location>
</feature>
<feature type="region of interest" description="Disordered" evidence="1">
    <location>
        <begin position="497"/>
        <end position="574"/>
    </location>
</feature>
<reference evidence="2" key="2">
    <citation type="submission" date="2023-06" db="EMBL/GenBank/DDBJ databases">
        <authorList>
            <person name="Kobayashi Y."/>
            <person name="Kayamori A."/>
            <person name="Aoki K."/>
            <person name="Shiwa Y."/>
            <person name="Fujita N."/>
            <person name="Sugita T."/>
            <person name="Iwasaki W."/>
            <person name="Tanaka N."/>
            <person name="Takashima M."/>
        </authorList>
    </citation>
    <scope>NUCLEOTIDE SEQUENCE</scope>
    <source>
        <strain evidence="2">HIS016</strain>
    </source>
</reference>
<evidence type="ECO:0000256" key="1">
    <source>
        <dbReference type="SAM" id="MobiDB-lite"/>
    </source>
</evidence>
<feature type="region of interest" description="Disordered" evidence="1">
    <location>
        <begin position="1"/>
        <end position="159"/>
    </location>
</feature>
<accession>A0AAD3TXC9</accession>
<proteinExistence type="predicted"/>
<dbReference type="EMBL" id="BTCM01000005">
    <property type="protein sequence ID" value="GMK58167.1"/>
    <property type="molecule type" value="Genomic_DNA"/>
</dbReference>
<feature type="region of interest" description="Disordered" evidence="1">
    <location>
        <begin position="588"/>
        <end position="617"/>
    </location>
</feature>
<reference evidence="2" key="1">
    <citation type="journal article" date="2023" name="BMC Genomics">
        <title>Chromosome-level genome assemblies of Cutaneotrichosporon spp. (Trichosporonales, Basidiomycota) reveal imbalanced evolution between nucleotide sequences and chromosome synteny.</title>
        <authorList>
            <person name="Kobayashi Y."/>
            <person name="Kayamori A."/>
            <person name="Aoki K."/>
            <person name="Shiwa Y."/>
            <person name="Matsutani M."/>
            <person name="Fujita N."/>
            <person name="Sugita T."/>
            <person name="Iwasaki W."/>
            <person name="Tanaka N."/>
            <person name="Takashima M."/>
        </authorList>
    </citation>
    <scope>NUCLEOTIDE SEQUENCE</scope>
    <source>
        <strain evidence="2">HIS016</strain>
    </source>
</reference>
<comment type="caution">
    <text evidence="2">The sequence shown here is derived from an EMBL/GenBank/DDBJ whole genome shotgun (WGS) entry which is preliminary data.</text>
</comment>
<evidence type="ECO:0000313" key="3">
    <source>
        <dbReference type="Proteomes" id="UP001222932"/>
    </source>
</evidence>